<evidence type="ECO:0000313" key="3">
    <source>
        <dbReference type="EMBL" id="PWA27600.1"/>
    </source>
</evidence>
<dbReference type="Gene3D" id="3.30.420.40">
    <property type="match status" value="1"/>
</dbReference>
<feature type="region of interest" description="Disordered" evidence="2">
    <location>
        <begin position="381"/>
        <end position="405"/>
    </location>
</feature>
<dbReference type="InterPro" id="IPR043129">
    <property type="entry name" value="ATPase_NBD"/>
</dbReference>
<dbReference type="Pfam" id="PF00022">
    <property type="entry name" value="Actin"/>
    <property type="match status" value="1"/>
</dbReference>
<keyword evidence="1" id="KW-0175">Coiled coil</keyword>
<sequence length="840" mass="93872">MENILRTAFTLKLPVKSPVLAGKQPYSTPLSRKFSRYSTRGRAMPSCSMTPCSSRWMSASDTWSTAVRGVRAGALPSCRNTSSPSRESRAEDPIPVICGGPEQLDVGEGFQTNASPQLWVAFRYADKSRVGEGLRFQQGCMKLRREQLFRKLPAKLFDEGRLEQSLRAAETLVADGDDLPVGKLVALLQGGGGGGGRHLVLKVQCYIAQLLLDVSHNFTLSWREKLSESSQNVSPDIQHIVSEVPTSQIKTHDGVRKSVALIDWYVRGFSQQGGMLLWSHTELIVEIGDNAMLNRVLQSQDTPLALGLISHETLEPMRAEERQPSLPTCRLGSLEVCSRPPRLSTLRFSCSAATPRPHRSIPSHSAHTYPLNLDLHEVLSPPTGPQPQHAESYLRRPSHPRPRIPEETPAHCLQLEGQHNRPNMCDDDETTALVCDNGSGLVKAGFAGDDAPRAVFPSIVGRPRHQETTIATEEFEEEIGEEALAAAQDQLEYLQKTLEDNEGESTKEKTTAVFSILSEDLICEVLHESLENQDIDLLSKTPWYNKSITPEYIFALQAPDDFLIKRVQELPESVVEKMHYTQDEFTSRLDISSDDSEYTCTMKKIIEIIGEPKNYGGTPEEQAEQKRKKEEERLQKLAAEAAERKARKLAALAEMTGHYEDWKKNLGMVEEQESEMLEAKGLPLRNYLMKYVMPSLGEAMLECSKVKPEDPVDFLVLTPQPVTKLVHVTTTGVVRVVSNVCVSVFVTTTGAVEDAVAGTVADKPRWSEPPPSTHRLFHRICYFYEKILDDTEAHLLVKPVEAYNENLKSYEALTERGMFISERKSTNPQQDHHCITPKQQ</sequence>
<gene>
    <name evidence="3" type="ORF">CCH79_00000541</name>
</gene>
<dbReference type="Gene3D" id="1.20.890.10">
    <property type="entry name" value="cAMP-dependent protein kinase regulatory subunit, dimerization-anchoring domain"/>
    <property type="match status" value="1"/>
</dbReference>
<reference evidence="3 4" key="1">
    <citation type="journal article" date="2018" name="G3 (Bethesda)">
        <title>A High-Quality Reference Genome for the Invasive Mosquitofish Gambusia affinis Using a Chicago Library.</title>
        <authorList>
            <person name="Hoffberg S.L."/>
            <person name="Troendle N.J."/>
            <person name="Glenn T.C."/>
            <person name="Mahmud O."/>
            <person name="Louha S."/>
            <person name="Chalopin D."/>
            <person name="Bennetzen J.L."/>
            <person name="Mauricio R."/>
        </authorList>
    </citation>
    <scope>NUCLEOTIDE SEQUENCE [LARGE SCALE GENOMIC DNA]</scope>
    <source>
        <strain evidence="3">NE01/NJP1002.9</strain>
        <tissue evidence="3">Muscle</tissue>
    </source>
</reference>
<accession>A0A315VWA6</accession>
<dbReference type="InterPro" id="IPR047499">
    <property type="entry name" value="DD_AK7"/>
</dbReference>
<name>A0A315VWA6_GAMAF</name>
<organism evidence="3 4">
    <name type="scientific">Gambusia affinis</name>
    <name type="common">Western mosquitofish</name>
    <name type="synonym">Heterandria affinis</name>
    <dbReference type="NCBI Taxonomy" id="33528"/>
    <lineage>
        <taxon>Eukaryota</taxon>
        <taxon>Metazoa</taxon>
        <taxon>Chordata</taxon>
        <taxon>Craniata</taxon>
        <taxon>Vertebrata</taxon>
        <taxon>Euteleostomi</taxon>
        <taxon>Actinopterygii</taxon>
        <taxon>Neopterygii</taxon>
        <taxon>Teleostei</taxon>
        <taxon>Neoteleostei</taxon>
        <taxon>Acanthomorphata</taxon>
        <taxon>Ovalentaria</taxon>
        <taxon>Atherinomorphae</taxon>
        <taxon>Cyprinodontiformes</taxon>
        <taxon>Poeciliidae</taxon>
        <taxon>Poeciliinae</taxon>
        <taxon>Gambusia</taxon>
    </lineage>
</organism>
<proteinExistence type="predicted"/>
<evidence type="ECO:0000256" key="2">
    <source>
        <dbReference type="SAM" id="MobiDB-lite"/>
    </source>
</evidence>
<feature type="coiled-coil region" evidence="1">
    <location>
        <begin position="620"/>
        <end position="647"/>
    </location>
</feature>
<dbReference type="CDD" id="cd22967">
    <property type="entry name" value="DD_AK7"/>
    <property type="match status" value="1"/>
</dbReference>
<dbReference type="InterPro" id="IPR007858">
    <property type="entry name" value="Dpy-30_motif"/>
</dbReference>
<feature type="region of interest" description="Disordered" evidence="2">
    <location>
        <begin position="75"/>
        <end position="94"/>
    </location>
</feature>
<dbReference type="InterPro" id="IPR004000">
    <property type="entry name" value="Actin"/>
</dbReference>
<evidence type="ECO:0000256" key="1">
    <source>
        <dbReference type="SAM" id="Coils"/>
    </source>
</evidence>
<dbReference type="SUPFAM" id="SSF53067">
    <property type="entry name" value="Actin-like ATPase domain"/>
    <property type="match status" value="1"/>
</dbReference>
<dbReference type="AlphaFoldDB" id="A0A315VWA6"/>
<dbReference type="Proteomes" id="UP000250572">
    <property type="component" value="Unassembled WGS sequence"/>
</dbReference>
<evidence type="ECO:0000313" key="4">
    <source>
        <dbReference type="Proteomes" id="UP000250572"/>
    </source>
</evidence>
<dbReference type="Pfam" id="PF05186">
    <property type="entry name" value="Dpy-30"/>
    <property type="match status" value="1"/>
</dbReference>
<dbReference type="EMBL" id="NHOQ01001000">
    <property type="protein sequence ID" value="PWA27600.1"/>
    <property type="molecule type" value="Genomic_DNA"/>
</dbReference>
<protein>
    <submittedName>
        <fullName evidence="3">Uncharacterized protein</fullName>
    </submittedName>
</protein>
<keyword evidence="4" id="KW-1185">Reference proteome</keyword>
<comment type="caution">
    <text evidence="3">The sequence shown here is derived from an EMBL/GenBank/DDBJ whole genome shotgun (WGS) entry which is preliminary data.</text>
</comment>